<accession>A0A8J9YSE8</accession>
<evidence type="ECO:0000313" key="2">
    <source>
        <dbReference type="Proteomes" id="UP000838412"/>
    </source>
</evidence>
<dbReference type="AlphaFoldDB" id="A0A8J9YSE8"/>
<organism evidence="1 2">
    <name type="scientific">Branchiostoma lanceolatum</name>
    <name type="common">Common lancelet</name>
    <name type="synonym">Amphioxus lanceolatum</name>
    <dbReference type="NCBI Taxonomy" id="7740"/>
    <lineage>
        <taxon>Eukaryota</taxon>
        <taxon>Metazoa</taxon>
        <taxon>Chordata</taxon>
        <taxon>Cephalochordata</taxon>
        <taxon>Leptocardii</taxon>
        <taxon>Amphioxiformes</taxon>
        <taxon>Branchiostomatidae</taxon>
        <taxon>Branchiostoma</taxon>
    </lineage>
</organism>
<dbReference type="Proteomes" id="UP000838412">
    <property type="component" value="Chromosome 11"/>
</dbReference>
<proteinExistence type="predicted"/>
<protein>
    <submittedName>
        <fullName evidence="1">Hypp6213 protein</fullName>
    </submittedName>
</protein>
<reference evidence="1" key="1">
    <citation type="submission" date="2022-01" db="EMBL/GenBank/DDBJ databases">
        <authorList>
            <person name="Braso-Vives M."/>
        </authorList>
    </citation>
    <scope>NUCLEOTIDE SEQUENCE</scope>
</reference>
<keyword evidence="2" id="KW-1185">Reference proteome</keyword>
<dbReference type="EMBL" id="OV696696">
    <property type="protein sequence ID" value="CAH1240928.1"/>
    <property type="molecule type" value="Genomic_DNA"/>
</dbReference>
<gene>
    <name evidence="1" type="primary">Hypp6213</name>
    <name evidence="1" type="ORF">BLAG_LOCUS4743</name>
</gene>
<evidence type="ECO:0000313" key="1">
    <source>
        <dbReference type="EMBL" id="CAH1240928.1"/>
    </source>
</evidence>
<sequence length="190" mass="20683">MGEENENAERDIAVGSIVVVAYEDDWAVGEVTELENSERFSVNFMERTRKKEGTVPAEVATAELEKEKELLLGQLKRVKLGHGQEVTEEELKKARLEASQGPRRHPIPGILLYGPQARTVGAKIAAKLGSADIKLQQLRDNAALKDAHSLARSAPHNAVLCCDDITVTVVTAHVTPTIESETAMSLHLGL</sequence>
<name>A0A8J9YSE8_BRALA</name>